<gene>
    <name evidence="3" type="ORF">TRAPUB_4590</name>
</gene>
<name>A0A1M2VBA9_TRAPU</name>
<keyword evidence="2" id="KW-0732">Signal</keyword>
<dbReference type="OrthoDB" id="2758303at2759"/>
<evidence type="ECO:0008006" key="5">
    <source>
        <dbReference type="Google" id="ProtNLM"/>
    </source>
</evidence>
<accession>A0A1M2VBA9</accession>
<feature type="compositionally biased region" description="Low complexity" evidence="1">
    <location>
        <begin position="93"/>
        <end position="105"/>
    </location>
</feature>
<feature type="compositionally biased region" description="Polar residues" evidence="1">
    <location>
        <begin position="142"/>
        <end position="151"/>
    </location>
</feature>
<sequence length="151" mass="15011">MRSPVIAFSLLAAAVSPSLVSGAPASPKLDNALAQTENTASMTHVVRTVPGLNLGKLAGQDPTPPSAAHTDDPVHRTQAMKLAKAQSQQGNGPVKAAAMPAAVPKAKAKRSGDNNTAGGNAYSGAAQDSSGGDIENAADRGTLTNADGSSE</sequence>
<feature type="region of interest" description="Disordered" evidence="1">
    <location>
        <begin position="53"/>
        <end position="151"/>
    </location>
</feature>
<protein>
    <recommendedName>
        <fullName evidence="5">SMP domain-containing protein</fullName>
    </recommendedName>
</protein>
<dbReference type="Proteomes" id="UP000184267">
    <property type="component" value="Unassembled WGS sequence"/>
</dbReference>
<feature type="signal peptide" evidence="2">
    <location>
        <begin position="1"/>
        <end position="22"/>
    </location>
</feature>
<feature type="chain" id="PRO_5013290434" description="SMP domain-containing protein" evidence="2">
    <location>
        <begin position="23"/>
        <end position="151"/>
    </location>
</feature>
<keyword evidence="4" id="KW-1185">Reference proteome</keyword>
<evidence type="ECO:0000313" key="4">
    <source>
        <dbReference type="Proteomes" id="UP000184267"/>
    </source>
</evidence>
<dbReference type="OMA" id="GASIMYC"/>
<dbReference type="AlphaFoldDB" id="A0A1M2VBA9"/>
<evidence type="ECO:0000256" key="1">
    <source>
        <dbReference type="SAM" id="MobiDB-lite"/>
    </source>
</evidence>
<reference evidence="3 4" key="1">
    <citation type="submission" date="2016-10" db="EMBL/GenBank/DDBJ databases">
        <title>Genome sequence of the basidiomycete white-rot fungus Trametes pubescens.</title>
        <authorList>
            <person name="Makela M.R."/>
            <person name="Granchi Z."/>
            <person name="Peng M."/>
            <person name="De Vries R.P."/>
            <person name="Grigoriev I."/>
            <person name="Riley R."/>
            <person name="Hilden K."/>
        </authorList>
    </citation>
    <scope>NUCLEOTIDE SEQUENCE [LARGE SCALE GENOMIC DNA]</scope>
    <source>
        <strain evidence="3 4">FBCC735</strain>
    </source>
</reference>
<dbReference type="EMBL" id="MNAD01001519">
    <property type="protein sequence ID" value="OJT04796.1"/>
    <property type="molecule type" value="Genomic_DNA"/>
</dbReference>
<evidence type="ECO:0000256" key="2">
    <source>
        <dbReference type="SAM" id="SignalP"/>
    </source>
</evidence>
<proteinExistence type="predicted"/>
<comment type="caution">
    <text evidence="3">The sequence shown here is derived from an EMBL/GenBank/DDBJ whole genome shotgun (WGS) entry which is preliminary data.</text>
</comment>
<evidence type="ECO:0000313" key="3">
    <source>
        <dbReference type="EMBL" id="OJT04796.1"/>
    </source>
</evidence>
<organism evidence="3 4">
    <name type="scientific">Trametes pubescens</name>
    <name type="common">White-rot fungus</name>
    <dbReference type="NCBI Taxonomy" id="154538"/>
    <lineage>
        <taxon>Eukaryota</taxon>
        <taxon>Fungi</taxon>
        <taxon>Dikarya</taxon>
        <taxon>Basidiomycota</taxon>
        <taxon>Agaricomycotina</taxon>
        <taxon>Agaricomycetes</taxon>
        <taxon>Polyporales</taxon>
        <taxon>Polyporaceae</taxon>
        <taxon>Trametes</taxon>
    </lineage>
</organism>